<keyword evidence="1" id="KW-0175">Coiled coil</keyword>
<gene>
    <name evidence="2" type="ORF">Tcan_08440</name>
</gene>
<keyword evidence="3" id="KW-1185">Reference proteome</keyword>
<comment type="caution">
    <text evidence="2">The sequence shown here is derived from an EMBL/GenBank/DDBJ whole genome shotgun (WGS) entry which is preliminary data.</text>
</comment>
<proteinExistence type="predicted"/>
<protein>
    <submittedName>
        <fullName evidence="2">Uncharacterized protein</fullName>
    </submittedName>
</protein>
<reference evidence="2 3" key="1">
    <citation type="submission" date="2014-11" db="EMBL/GenBank/DDBJ databases">
        <title>Genetic blueprint of the zoonotic pathogen Toxocara canis.</title>
        <authorList>
            <person name="Zhu X.-Q."/>
            <person name="Korhonen P.K."/>
            <person name="Cai H."/>
            <person name="Young N.D."/>
            <person name="Nejsum P."/>
            <person name="von Samson-Himmelstjerna G."/>
            <person name="Boag P.R."/>
            <person name="Tan P."/>
            <person name="Li Q."/>
            <person name="Min J."/>
            <person name="Yang Y."/>
            <person name="Wang X."/>
            <person name="Fang X."/>
            <person name="Hall R.S."/>
            <person name="Hofmann A."/>
            <person name="Sternberg P.W."/>
            <person name="Jex A.R."/>
            <person name="Gasser R.B."/>
        </authorList>
    </citation>
    <scope>NUCLEOTIDE SEQUENCE [LARGE SCALE GENOMIC DNA]</scope>
    <source>
        <strain evidence="2">PN_DK_2014</strain>
    </source>
</reference>
<evidence type="ECO:0000313" key="3">
    <source>
        <dbReference type="Proteomes" id="UP000031036"/>
    </source>
</evidence>
<organism evidence="2 3">
    <name type="scientific">Toxocara canis</name>
    <name type="common">Canine roundworm</name>
    <dbReference type="NCBI Taxonomy" id="6265"/>
    <lineage>
        <taxon>Eukaryota</taxon>
        <taxon>Metazoa</taxon>
        <taxon>Ecdysozoa</taxon>
        <taxon>Nematoda</taxon>
        <taxon>Chromadorea</taxon>
        <taxon>Rhabditida</taxon>
        <taxon>Spirurina</taxon>
        <taxon>Ascaridomorpha</taxon>
        <taxon>Ascaridoidea</taxon>
        <taxon>Toxocaridae</taxon>
        <taxon>Toxocara</taxon>
    </lineage>
</organism>
<sequence length="346" mass="39695">MDVLAGKHCCILHFAVNPLQCRLTFMSEEHEQPHDGPLSFQSVWFRTLLNQQLYDLSMELSLRKSGIHTLATAFAQVATCTSQRDISAVNVDHEYNQSTQLQEIVARLSTSHQENDVIRVYKLFVETREIFSLLLNSNDKENVASKRRSDVEEILWKLTKANSVNLEQCCSRMIEEKELVQNLEMALLEKLGVMKKTAQDVIEAILRNNFQKQRHELVKSLVRDLENAHQERLTLTDANIANAVSIEEEMRSRIEQLCDRLEAATNNAEMSRGQQLIDEQNLRSIVSRLLRTKEVLLLSMKDTKGMNNLAKMEVNELRRQRAALLVATCTANATLKRLKRVNESMC</sequence>
<evidence type="ECO:0000313" key="2">
    <source>
        <dbReference type="EMBL" id="KHN84397.1"/>
    </source>
</evidence>
<dbReference type="Proteomes" id="UP000031036">
    <property type="component" value="Unassembled WGS sequence"/>
</dbReference>
<name>A0A0B2VSM6_TOXCA</name>
<feature type="coiled-coil region" evidence="1">
    <location>
        <begin position="247"/>
        <end position="274"/>
    </location>
</feature>
<dbReference type="EMBL" id="JPKZ01000986">
    <property type="protein sequence ID" value="KHN84397.1"/>
    <property type="molecule type" value="Genomic_DNA"/>
</dbReference>
<dbReference type="AlphaFoldDB" id="A0A0B2VSM6"/>
<accession>A0A0B2VSM6</accession>
<evidence type="ECO:0000256" key="1">
    <source>
        <dbReference type="SAM" id="Coils"/>
    </source>
</evidence>